<feature type="non-terminal residue" evidence="3">
    <location>
        <position position="1"/>
    </location>
</feature>
<accession>A0A371EZZ4</accession>
<protein>
    <submittedName>
        <fullName evidence="3">Uncharacterized protein</fullName>
    </submittedName>
</protein>
<keyword evidence="2" id="KW-0812">Transmembrane</keyword>
<dbReference type="EMBL" id="QJKJ01011270">
    <property type="protein sequence ID" value="RDX71591.1"/>
    <property type="molecule type" value="Genomic_DNA"/>
</dbReference>
<sequence length="455" mass="51112">MHRIVLNEKRLIPISVVSSSPLFIRSSNQISKPMSLVSWFGLRPTLFTTLSASIVLVVLYQSIDGVHAALYDFNELLAPIATNLVEAKGKLKITAPYSCFLCFMEYSTTYDQMLWSLMVPTMTMTSFHLLSLLTLLHLVTPLLLPPKVLIYVAFKVAHSTPRIITNTLLIVVGYYMGNLHTLAMSNWSLETVPTETKTESSKSIRPRPNASRPVEVETEGVSSRLRKLTPSLHINRRRSPNRMLTLERPTPCADSHLVGSVSASRGQSHSSNSSITTFAQARVNLGLVAGNRGRLPSGDYQDVLAHYFVIQPLRTLVIWYEFTTNSMLLLWLRMLVIHFLAYLSHLLLGLMFLILVHLIVSLVIDPFPFSFLHLALLHCRTRVQDGLLVSNVSPMAFTTFLLHHKCVLQQLTLSPYMLSLFPFCFGPSCTISSFNVSPRGSKFLVTFVDGFTYYT</sequence>
<keyword evidence="4" id="KW-1185">Reference proteome</keyword>
<feature type="region of interest" description="Disordered" evidence="1">
    <location>
        <begin position="194"/>
        <end position="220"/>
    </location>
</feature>
<organism evidence="3 4">
    <name type="scientific">Mucuna pruriens</name>
    <name type="common">Velvet bean</name>
    <name type="synonym">Dolichos pruriens</name>
    <dbReference type="NCBI Taxonomy" id="157652"/>
    <lineage>
        <taxon>Eukaryota</taxon>
        <taxon>Viridiplantae</taxon>
        <taxon>Streptophyta</taxon>
        <taxon>Embryophyta</taxon>
        <taxon>Tracheophyta</taxon>
        <taxon>Spermatophyta</taxon>
        <taxon>Magnoliopsida</taxon>
        <taxon>eudicotyledons</taxon>
        <taxon>Gunneridae</taxon>
        <taxon>Pentapetalae</taxon>
        <taxon>rosids</taxon>
        <taxon>fabids</taxon>
        <taxon>Fabales</taxon>
        <taxon>Fabaceae</taxon>
        <taxon>Papilionoideae</taxon>
        <taxon>50 kb inversion clade</taxon>
        <taxon>NPAAA clade</taxon>
        <taxon>indigoferoid/millettioid clade</taxon>
        <taxon>Phaseoleae</taxon>
        <taxon>Mucuna</taxon>
    </lineage>
</organism>
<reference evidence="3" key="1">
    <citation type="submission" date="2018-05" db="EMBL/GenBank/DDBJ databases">
        <title>Draft genome of Mucuna pruriens seed.</title>
        <authorList>
            <person name="Nnadi N.E."/>
            <person name="Vos R."/>
            <person name="Hasami M.H."/>
            <person name="Devisetty U.K."/>
            <person name="Aguiy J.C."/>
        </authorList>
    </citation>
    <scope>NUCLEOTIDE SEQUENCE [LARGE SCALE GENOMIC DNA]</scope>
    <source>
        <strain evidence="3">JCA_2017</strain>
    </source>
</reference>
<evidence type="ECO:0000256" key="2">
    <source>
        <dbReference type="SAM" id="Phobius"/>
    </source>
</evidence>
<evidence type="ECO:0000313" key="3">
    <source>
        <dbReference type="EMBL" id="RDX71591.1"/>
    </source>
</evidence>
<feature type="transmembrane region" description="Helical" evidence="2">
    <location>
        <begin position="40"/>
        <end position="63"/>
    </location>
</feature>
<gene>
    <name evidence="3" type="ORF">CR513_49040</name>
</gene>
<name>A0A371EZZ4_MUCPR</name>
<keyword evidence="2" id="KW-1133">Transmembrane helix</keyword>
<proteinExistence type="predicted"/>
<evidence type="ECO:0000313" key="4">
    <source>
        <dbReference type="Proteomes" id="UP000257109"/>
    </source>
</evidence>
<keyword evidence="2" id="KW-0472">Membrane</keyword>
<evidence type="ECO:0000256" key="1">
    <source>
        <dbReference type="SAM" id="MobiDB-lite"/>
    </source>
</evidence>
<dbReference type="Proteomes" id="UP000257109">
    <property type="component" value="Unassembled WGS sequence"/>
</dbReference>
<comment type="caution">
    <text evidence="3">The sequence shown here is derived from an EMBL/GenBank/DDBJ whole genome shotgun (WGS) entry which is preliminary data.</text>
</comment>
<dbReference type="AlphaFoldDB" id="A0A371EZZ4"/>